<dbReference type="STRING" id="414048.SAMN04489864_11457"/>
<evidence type="ECO:0000256" key="1">
    <source>
        <dbReference type="SAM" id="SignalP"/>
    </source>
</evidence>
<gene>
    <name evidence="2" type="ORF">SAMN04489864_11457</name>
</gene>
<accession>A0A1I3AGY9</accession>
<reference evidence="2 3" key="1">
    <citation type="submission" date="2016-10" db="EMBL/GenBank/DDBJ databases">
        <authorList>
            <person name="de Groot N.N."/>
        </authorList>
    </citation>
    <scope>NUCLEOTIDE SEQUENCE [LARGE SCALE GENOMIC DNA]</scope>
    <source>
        <strain evidence="2 3">DSM 18684</strain>
    </source>
</reference>
<protein>
    <recommendedName>
        <fullName evidence="4">Lipoprotein</fullName>
    </recommendedName>
</protein>
<evidence type="ECO:0000313" key="2">
    <source>
        <dbReference type="EMBL" id="SFH48611.1"/>
    </source>
</evidence>
<feature type="chain" id="PRO_5011675974" description="Lipoprotein" evidence="1">
    <location>
        <begin position="27"/>
        <end position="75"/>
    </location>
</feature>
<name>A0A1I3AGY9_9SPHI</name>
<feature type="signal peptide" evidence="1">
    <location>
        <begin position="1"/>
        <end position="26"/>
    </location>
</feature>
<dbReference type="EMBL" id="FOPP01000014">
    <property type="protein sequence ID" value="SFH48611.1"/>
    <property type="molecule type" value="Genomic_DNA"/>
</dbReference>
<keyword evidence="1" id="KW-0732">Signal</keyword>
<dbReference type="AlphaFoldDB" id="A0A1I3AGY9"/>
<evidence type="ECO:0008006" key="4">
    <source>
        <dbReference type="Google" id="ProtNLM"/>
    </source>
</evidence>
<sequence>MQTTNSEKTYMRTLLFLMAVSISATSCGPNSSPEKRMNIKNEEISQKIEVILKQQKILRDSILILKKEIDIIKHK</sequence>
<evidence type="ECO:0000313" key="3">
    <source>
        <dbReference type="Proteomes" id="UP000199666"/>
    </source>
</evidence>
<proteinExistence type="predicted"/>
<dbReference type="Proteomes" id="UP000199666">
    <property type="component" value="Unassembled WGS sequence"/>
</dbReference>
<organism evidence="2 3">
    <name type="scientific">Pedobacter insulae</name>
    <dbReference type="NCBI Taxonomy" id="414048"/>
    <lineage>
        <taxon>Bacteria</taxon>
        <taxon>Pseudomonadati</taxon>
        <taxon>Bacteroidota</taxon>
        <taxon>Sphingobacteriia</taxon>
        <taxon>Sphingobacteriales</taxon>
        <taxon>Sphingobacteriaceae</taxon>
        <taxon>Pedobacter</taxon>
    </lineage>
</organism>
<keyword evidence="3" id="KW-1185">Reference proteome</keyword>